<keyword evidence="5" id="KW-0472">Membrane</keyword>
<organism evidence="7 8">
    <name type="scientific">Alteriqipengyuania halimionae</name>
    <dbReference type="NCBI Taxonomy" id="1926630"/>
    <lineage>
        <taxon>Bacteria</taxon>
        <taxon>Pseudomonadati</taxon>
        <taxon>Pseudomonadota</taxon>
        <taxon>Alphaproteobacteria</taxon>
        <taxon>Sphingomonadales</taxon>
        <taxon>Erythrobacteraceae</taxon>
        <taxon>Alteriqipengyuania</taxon>
    </lineage>
</organism>
<reference evidence="7 8" key="1">
    <citation type="submission" date="2019-12" db="EMBL/GenBank/DDBJ databases">
        <title>Genomic-based taxomic classification of the family Erythrobacteraceae.</title>
        <authorList>
            <person name="Xu L."/>
        </authorList>
    </citation>
    <scope>NUCLEOTIDE SEQUENCE [LARGE SCALE GENOMIC DNA]</scope>
    <source>
        <strain evidence="7 8">LMG 29519</strain>
    </source>
</reference>
<dbReference type="RefSeq" id="WP_160615507.1">
    <property type="nucleotide sequence ID" value="NZ_WTYR01000001.1"/>
</dbReference>
<evidence type="ECO:0000256" key="1">
    <source>
        <dbReference type="ARBA" id="ARBA00004167"/>
    </source>
</evidence>
<gene>
    <name evidence="7" type="ORF">GRI68_02285</name>
</gene>
<feature type="chain" id="PRO_5026059244" evidence="6">
    <location>
        <begin position="26"/>
        <end position="199"/>
    </location>
</feature>
<keyword evidence="4" id="KW-1133">Transmembrane helix</keyword>
<evidence type="ECO:0000256" key="2">
    <source>
        <dbReference type="ARBA" id="ARBA00008854"/>
    </source>
</evidence>
<keyword evidence="6" id="KW-0732">Signal</keyword>
<dbReference type="OrthoDB" id="9804152at2"/>
<dbReference type="SUPFAM" id="SSF140478">
    <property type="entry name" value="LemA-like"/>
    <property type="match status" value="1"/>
</dbReference>
<accession>A0A6I4TZS8</accession>
<comment type="similarity">
    <text evidence="2">Belongs to the LemA family.</text>
</comment>
<keyword evidence="8" id="KW-1185">Reference proteome</keyword>
<name>A0A6I4TZS8_9SPHN</name>
<dbReference type="Proteomes" id="UP000429229">
    <property type="component" value="Unassembled WGS sequence"/>
</dbReference>
<keyword evidence="3" id="KW-0812">Transmembrane</keyword>
<feature type="signal peptide" evidence="6">
    <location>
        <begin position="1"/>
        <end position="25"/>
    </location>
</feature>
<evidence type="ECO:0000256" key="4">
    <source>
        <dbReference type="ARBA" id="ARBA00022989"/>
    </source>
</evidence>
<comment type="caution">
    <text evidence="7">The sequence shown here is derived from an EMBL/GenBank/DDBJ whole genome shotgun (WGS) entry which is preliminary data.</text>
</comment>
<dbReference type="InterPro" id="IPR007156">
    <property type="entry name" value="MamQ_LemA"/>
</dbReference>
<dbReference type="PANTHER" id="PTHR34478">
    <property type="entry name" value="PROTEIN LEMA"/>
    <property type="match status" value="1"/>
</dbReference>
<sequence>MSWKSFRFAFIAVGAAMLASCGINSVPTKEEAAKAAWANVEDAYQRRADLIPNLVSTVRGAAEAEEDTLTGVIEARSKATSIQLNADDLSDPAKFQQFEAAQGELGSALSRLMVTVERYPDLKSQGRFADLMVSLESSENRISTARTRYNEAVQDYNTTIRTFPDIVGAKVIHGAEPMQTFSAKPGADVAPTVDFGGQE</sequence>
<dbReference type="AlphaFoldDB" id="A0A6I4TZS8"/>
<evidence type="ECO:0000256" key="3">
    <source>
        <dbReference type="ARBA" id="ARBA00022692"/>
    </source>
</evidence>
<proteinExistence type="inferred from homology"/>
<evidence type="ECO:0000313" key="8">
    <source>
        <dbReference type="Proteomes" id="UP000429229"/>
    </source>
</evidence>
<evidence type="ECO:0000256" key="6">
    <source>
        <dbReference type="SAM" id="SignalP"/>
    </source>
</evidence>
<evidence type="ECO:0000313" key="7">
    <source>
        <dbReference type="EMBL" id="MXP09006.1"/>
    </source>
</evidence>
<protein>
    <submittedName>
        <fullName evidence="7">LemA family protein</fullName>
    </submittedName>
</protein>
<dbReference type="EMBL" id="WTYR01000001">
    <property type="protein sequence ID" value="MXP09006.1"/>
    <property type="molecule type" value="Genomic_DNA"/>
</dbReference>
<dbReference type="PANTHER" id="PTHR34478:SF2">
    <property type="entry name" value="MEMBRANE PROTEIN"/>
    <property type="match status" value="1"/>
</dbReference>
<comment type="subcellular location">
    <subcellularLocation>
        <location evidence="1">Membrane</location>
        <topology evidence="1">Single-pass membrane protein</topology>
    </subcellularLocation>
</comment>
<dbReference type="GO" id="GO:0016020">
    <property type="term" value="C:membrane"/>
    <property type="evidence" value="ECO:0007669"/>
    <property type="project" value="UniProtKB-SubCell"/>
</dbReference>
<dbReference type="Gene3D" id="1.20.1440.20">
    <property type="entry name" value="LemA-like domain"/>
    <property type="match status" value="1"/>
</dbReference>
<dbReference type="Pfam" id="PF04011">
    <property type="entry name" value="LemA"/>
    <property type="match status" value="1"/>
</dbReference>
<dbReference type="PROSITE" id="PS51257">
    <property type="entry name" value="PROKAR_LIPOPROTEIN"/>
    <property type="match status" value="1"/>
</dbReference>
<evidence type="ECO:0000256" key="5">
    <source>
        <dbReference type="ARBA" id="ARBA00023136"/>
    </source>
</evidence>
<dbReference type="InterPro" id="IPR023353">
    <property type="entry name" value="LemA-like_dom_sf"/>
</dbReference>